<dbReference type="Proteomes" id="UP000823749">
    <property type="component" value="Chromosome 5"/>
</dbReference>
<evidence type="ECO:0000256" key="1">
    <source>
        <dbReference type="SAM" id="MobiDB-lite"/>
    </source>
</evidence>
<sequence>MNPPSSPPSSETEKNGKAGQSPPVAANNSQQAAVVRSFQGFSCCMLYMILSVKSVGVHPSIGDLGYLTHGRALNALGRFPLVSPYKYMWYLRG</sequence>
<name>A0AAV6KDC7_9ERIC</name>
<evidence type="ECO:0000313" key="3">
    <source>
        <dbReference type="Proteomes" id="UP000823749"/>
    </source>
</evidence>
<organism evidence="2 3">
    <name type="scientific">Rhododendron griersonianum</name>
    <dbReference type="NCBI Taxonomy" id="479676"/>
    <lineage>
        <taxon>Eukaryota</taxon>
        <taxon>Viridiplantae</taxon>
        <taxon>Streptophyta</taxon>
        <taxon>Embryophyta</taxon>
        <taxon>Tracheophyta</taxon>
        <taxon>Spermatophyta</taxon>
        <taxon>Magnoliopsida</taxon>
        <taxon>eudicotyledons</taxon>
        <taxon>Gunneridae</taxon>
        <taxon>Pentapetalae</taxon>
        <taxon>asterids</taxon>
        <taxon>Ericales</taxon>
        <taxon>Ericaceae</taxon>
        <taxon>Ericoideae</taxon>
        <taxon>Rhodoreae</taxon>
        <taxon>Rhododendron</taxon>
    </lineage>
</organism>
<feature type="region of interest" description="Disordered" evidence="1">
    <location>
        <begin position="1"/>
        <end position="29"/>
    </location>
</feature>
<dbReference type="AlphaFoldDB" id="A0AAV6KDC7"/>
<dbReference type="EMBL" id="JACTNZ010000005">
    <property type="protein sequence ID" value="KAG5550506.1"/>
    <property type="molecule type" value="Genomic_DNA"/>
</dbReference>
<comment type="caution">
    <text evidence="2">The sequence shown here is derived from an EMBL/GenBank/DDBJ whole genome shotgun (WGS) entry which is preliminary data.</text>
</comment>
<reference evidence="2" key="1">
    <citation type="submission" date="2020-08" db="EMBL/GenBank/DDBJ databases">
        <title>Plant Genome Project.</title>
        <authorList>
            <person name="Zhang R.-G."/>
        </authorList>
    </citation>
    <scope>NUCLEOTIDE SEQUENCE</scope>
    <source>
        <strain evidence="2">WSP0</strain>
        <tissue evidence="2">Leaf</tissue>
    </source>
</reference>
<protein>
    <submittedName>
        <fullName evidence="2">Uncharacterized protein</fullName>
    </submittedName>
</protein>
<proteinExistence type="predicted"/>
<keyword evidence="3" id="KW-1185">Reference proteome</keyword>
<accession>A0AAV6KDC7</accession>
<evidence type="ECO:0000313" key="2">
    <source>
        <dbReference type="EMBL" id="KAG5550506.1"/>
    </source>
</evidence>
<gene>
    <name evidence="2" type="ORF">RHGRI_015471</name>
</gene>